<dbReference type="OrthoDB" id="425613at2759"/>
<protein>
    <submittedName>
        <fullName evidence="2">Uncharacterized protein</fullName>
    </submittedName>
</protein>
<comment type="caution">
    <text evidence="2">The sequence shown here is derived from an EMBL/GenBank/DDBJ whole genome shotgun (WGS) entry which is preliminary data.</text>
</comment>
<feature type="compositionally biased region" description="Low complexity" evidence="1">
    <location>
        <begin position="242"/>
        <end position="256"/>
    </location>
</feature>
<sequence>MTAAPHFPHRAQEPRQRLSSKSKPDVFLEPVTHTRPPSRTSDDAKAGYVHGGSTASTASPAHGSTMSRSGTAPNLVQAAAVKLENDRLREEIRAMCNTIKYQSSQLSELWTETKLLQARWTSKAQRVPSMSSLVRGVAELSRRQLDPGAMGAGSHSELSRAQSAGSLLSTGSQLGRARPLRFLNFVKLRPSVIPARWPEPPGSDPEPPVLQEPLGIGVAEPVVPECEQIPFLAGTEGRGSEETPGPSGSSSAAGSRDLVEQVEPLHVDFLQLRQFIHCIRPQSDPFVRVDRVDTEFAAAEPDGHDAPESEFAQRALEVAAKRRRRRCGKTLGFIIGVCRPGHAIHGCHQKSLQALGRSLEQPHDVAGGADAGQVTGAVSGMSAKVPRLDRWVQTLELVRTHSSYNQLASLAESASVGSSLTPGGDSSPQVAKQMIFAMSEVLSQVDRVMMKKAIKTSISIDKTADYFLLYCRTLTPYGLYDFLGGVEGDVAGDVAAETAAMLKILRRMCTRPEGHRSVDAASIYNHESDRFDSVACSN</sequence>
<proteinExistence type="predicted"/>
<dbReference type="AlphaFoldDB" id="A0A1Q9C563"/>
<organism evidence="2 3">
    <name type="scientific">Symbiodinium microadriaticum</name>
    <name type="common">Dinoflagellate</name>
    <name type="synonym">Zooxanthella microadriatica</name>
    <dbReference type="NCBI Taxonomy" id="2951"/>
    <lineage>
        <taxon>Eukaryota</taxon>
        <taxon>Sar</taxon>
        <taxon>Alveolata</taxon>
        <taxon>Dinophyceae</taxon>
        <taxon>Suessiales</taxon>
        <taxon>Symbiodiniaceae</taxon>
        <taxon>Symbiodinium</taxon>
    </lineage>
</organism>
<dbReference type="Proteomes" id="UP000186817">
    <property type="component" value="Unassembled WGS sequence"/>
</dbReference>
<dbReference type="EMBL" id="LSRX01001668">
    <property type="protein sequence ID" value="OLP78059.1"/>
    <property type="molecule type" value="Genomic_DNA"/>
</dbReference>
<evidence type="ECO:0000256" key="1">
    <source>
        <dbReference type="SAM" id="MobiDB-lite"/>
    </source>
</evidence>
<feature type="compositionally biased region" description="Polar residues" evidence="1">
    <location>
        <begin position="53"/>
        <end position="71"/>
    </location>
</feature>
<keyword evidence="3" id="KW-1185">Reference proteome</keyword>
<evidence type="ECO:0000313" key="3">
    <source>
        <dbReference type="Proteomes" id="UP000186817"/>
    </source>
</evidence>
<feature type="compositionally biased region" description="Basic and acidic residues" evidence="1">
    <location>
        <begin position="10"/>
        <end position="26"/>
    </location>
</feature>
<evidence type="ECO:0000313" key="2">
    <source>
        <dbReference type="EMBL" id="OLP78059.1"/>
    </source>
</evidence>
<accession>A0A1Q9C563</accession>
<feature type="region of interest" description="Disordered" evidence="1">
    <location>
        <begin position="233"/>
        <end position="256"/>
    </location>
</feature>
<reference evidence="2 3" key="1">
    <citation type="submission" date="2016-02" db="EMBL/GenBank/DDBJ databases">
        <title>Genome analysis of coral dinoflagellate symbionts highlights evolutionary adaptations to a symbiotic lifestyle.</title>
        <authorList>
            <person name="Aranda M."/>
            <person name="Li Y."/>
            <person name="Liew Y.J."/>
            <person name="Baumgarten S."/>
            <person name="Simakov O."/>
            <person name="Wilson M."/>
            <person name="Piel J."/>
            <person name="Ashoor H."/>
            <person name="Bougouffa S."/>
            <person name="Bajic V.B."/>
            <person name="Ryu T."/>
            <person name="Ravasi T."/>
            <person name="Bayer T."/>
            <person name="Micklem G."/>
            <person name="Kim H."/>
            <person name="Bhak J."/>
            <person name="Lajeunesse T.C."/>
            <person name="Voolstra C.R."/>
        </authorList>
    </citation>
    <scope>NUCLEOTIDE SEQUENCE [LARGE SCALE GENOMIC DNA]</scope>
    <source>
        <strain evidence="2 3">CCMP2467</strain>
    </source>
</reference>
<name>A0A1Q9C563_SYMMI</name>
<feature type="region of interest" description="Disordered" evidence="1">
    <location>
        <begin position="1"/>
        <end position="71"/>
    </location>
</feature>
<gene>
    <name evidence="2" type="ORF">AK812_SmicGene41809</name>
</gene>